<reference evidence="1" key="1">
    <citation type="submission" date="2018-11" db="EMBL/GenBank/DDBJ databases">
        <authorList>
            <consortium name="Genoscope - CEA"/>
            <person name="William W."/>
        </authorList>
    </citation>
    <scope>NUCLEOTIDE SEQUENCE</scope>
</reference>
<accession>A0A3P6FCR4</accession>
<organism evidence="1">
    <name type="scientific">Brassica oleracea</name>
    <name type="common">Wild cabbage</name>
    <dbReference type="NCBI Taxonomy" id="3712"/>
    <lineage>
        <taxon>Eukaryota</taxon>
        <taxon>Viridiplantae</taxon>
        <taxon>Streptophyta</taxon>
        <taxon>Embryophyta</taxon>
        <taxon>Tracheophyta</taxon>
        <taxon>Spermatophyta</taxon>
        <taxon>Magnoliopsida</taxon>
        <taxon>eudicotyledons</taxon>
        <taxon>Gunneridae</taxon>
        <taxon>Pentapetalae</taxon>
        <taxon>rosids</taxon>
        <taxon>malvids</taxon>
        <taxon>Brassicales</taxon>
        <taxon>Brassicaceae</taxon>
        <taxon>Brassiceae</taxon>
        <taxon>Brassica</taxon>
    </lineage>
</organism>
<protein>
    <submittedName>
        <fullName evidence="1">Uncharacterized protein</fullName>
    </submittedName>
</protein>
<name>A0A3P6FCR4_BRAOL</name>
<proteinExistence type="predicted"/>
<evidence type="ECO:0000313" key="1">
    <source>
        <dbReference type="EMBL" id="VDD50608.1"/>
    </source>
</evidence>
<dbReference type="EMBL" id="LR031878">
    <property type="protein sequence ID" value="VDD50608.1"/>
    <property type="molecule type" value="Genomic_DNA"/>
</dbReference>
<sequence>MAIRRRSGVQALQTRREGSLMVPRPVMSSGGAISFLVSPEARPHKHNVSNMRES</sequence>
<dbReference type="AlphaFoldDB" id="A0A3P6FCR4"/>
<gene>
    <name evidence="1" type="ORF">BOLC1T02997H</name>
</gene>